<comment type="caution">
    <text evidence="1">The sequence shown here is derived from an EMBL/GenBank/DDBJ whole genome shotgun (WGS) entry which is preliminary data.</text>
</comment>
<proteinExistence type="predicted"/>
<dbReference type="InterPro" id="IPR043740">
    <property type="entry name" value="DUF5685"/>
</dbReference>
<evidence type="ECO:0000313" key="1">
    <source>
        <dbReference type="EMBL" id="MEU1954960.1"/>
    </source>
</evidence>
<dbReference type="RefSeq" id="WP_356958937.1">
    <property type="nucleotide sequence ID" value="NZ_JBEYBD010000020.1"/>
</dbReference>
<keyword evidence="2" id="KW-1185">Reference proteome</keyword>
<dbReference type="EMBL" id="JBEYBF010000019">
    <property type="protein sequence ID" value="MEU1954960.1"/>
    <property type="molecule type" value="Genomic_DNA"/>
</dbReference>
<sequence length="411" mass="42413">MRATDVAEDASGREGTVFGMLRPCRHGAAKYGVDPQLWQAHMCGLCLGLRDGHGQLARSATNTDAVVLAVLTEAQAVAPAARRTAGPCPLRGMRTARVPVGASAPVQLAATASLLLGSAKVADHIDDGDTRPRLHRPMRRIASGWSAGAHARAAAIGLDIAPLVAAIEAQAGAERRVAAGAGLAGAAALDELTRASRRCAAEFFAHTAVLADRPENVPALRTAGDEFGRIAHLADALTDYHADAAADRFNPLTATGTTRAEAYALVRESHRSLRSSLGTAGLSGLPTLRWALLDPLTTALRRLGHAVAPPPTDATRKNPAGIRLIDPQAPAGPRRPGVAESIQLICTQYCTGYACCAEHTRPCSGEQKESWAGRGCTCDGCGNCCECGGCCSDCGGCCGDGCCCDGCGCDC</sequence>
<reference evidence="1 2" key="1">
    <citation type="submission" date="2024-06" db="EMBL/GenBank/DDBJ databases">
        <title>The Natural Products Discovery Center: Release of the First 8490 Sequenced Strains for Exploring Actinobacteria Biosynthetic Diversity.</title>
        <authorList>
            <person name="Kalkreuter E."/>
            <person name="Kautsar S.A."/>
            <person name="Yang D."/>
            <person name="Bader C.D."/>
            <person name="Teijaro C.N."/>
            <person name="Fluegel L."/>
            <person name="Davis C.M."/>
            <person name="Simpson J.R."/>
            <person name="Lauterbach L."/>
            <person name="Steele A.D."/>
            <person name="Gui C."/>
            <person name="Meng S."/>
            <person name="Li G."/>
            <person name="Viehrig K."/>
            <person name="Ye F."/>
            <person name="Su P."/>
            <person name="Kiefer A.F."/>
            <person name="Nichols A."/>
            <person name="Cepeda A.J."/>
            <person name="Yan W."/>
            <person name="Fan B."/>
            <person name="Jiang Y."/>
            <person name="Adhikari A."/>
            <person name="Zheng C.-J."/>
            <person name="Schuster L."/>
            <person name="Cowan T.M."/>
            <person name="Smanski M.J."/>
            <person name="Chevrette M.G."/>
            <person name="De Carvalho L.P.S."/>
            <person name="Shen B."/>
        </authorList>
    </citation>
    <scope>NUCLEOTIDE SEQUENCE [LARGE SCALE GENOMIC DNA]</scope>
    <source>
        <strain evidence="1 2">NPDC019708</strain>
    </source>
</reference>
<name>A0ABV2WVP5_9NOCA</name>
<organism evidence="1 2">
    <name type="scientific">Nocardia rhamnosiphila</name>
    <dbReference type="NCBI Taxonomy" id="426716"/>
    <lineage>
        <taxon>Bacteria</taxon>
        <taxon>Bacillati</taxon>
        <taxon>Actinomycetota</taxon>
        <taxon>Actinomycetes</taxon>
        <taxon>Mycobacteriales</taxon>
        <taxon>Nocardiaceae</taxon>
        <taxon>Nocardia</taxon>
    </lineage>
</organism>
<accession>A0ABV2WVP5</accession>
<protein>
    <submittedName>
        <fullName evidence="1">DUF5685 family protein</fullName>
    </submittedName>
</protein>
<dbReference type="Proteomes" id="UP001550628">
    <property type="component" value="Unassembled WGS sequence"/>
</dbReference>
<evidence type="ECO:0000313" key="2">
    <source>
        <dbReference type="Proteomes" id="UP001550628"/>
    </source>
</evidence>
<dbReference type="Pfam" id="PF18937">
    <property type="entry name" value="DUF5685"/>
    <property type="match status" value="1"/>
</dbReference>
<gene>
    <name evidence="1" type="ORF">ABZ510_24220</name>
</gene>